<keyword evidence="4" id="KW-1185">Reference proteome</keyword>
<feature type="coiled-coil region" evidence="1">
    <location>
        <begin position="8"/>
        <end position="35"/>
    </location>
</feature>
<organism evidence="3 4">
    <name type="scientific">Friedmanniomyces simplex</name>
    <dbReference type="NCBI Taxonomy" id="329884"/>
    <lineage>
        <taxon>Eukaryota</taxon>
        <taxon>Fungi</taxon>
        <taxon>Dikarya</taxon>
        <taxon>Ascomycota</taxon>
        <taxon>Pezizomycotina</taxon>
        <taxon>Dothideomycetes</taxon>
        <taxon>Dothideomycetidae</taxon>
        <taxon>Mycosphaerellales</taxon>
        <taxon>Teratosphaeriaceae</taxon>
        <taxon>Friedmanniomyces</taxon>
    </lineage>
</organism>
<feature type="domain" description="SnoaL-like" evidence="2">
    <location>
        <begin position="29"/>
        <end position="83"/>
    </location>
</feature>
<dbReference type="Gene3D" id="3.10.450.50">
    <property type="match status" value="1"/>
</dbReference>
<keyword evidence="1" id="KW-0175">Coiled coil</keyword>
<reference evidence="3 4" key="1">
    <citation type="submission" date="2017-03" db="EMBL/GenBank/DDBJ databases">
        <title>Genomes of endolithic fungi from Antarctica.</title>
        <authorList>
            <person name="Coleine C."/>
            <person name="Masonjones S."/>
            <person name="Stajich J.E."/>
        </authorList>
    </citation>
    <scope>NUCLEOTIDE SEQUENCE [LARGE SCALE GENOMIC DNA]</scope>
    <source>
        <strain evidence="3 4">CCFEE 5184</strain>
    </source>
</reference>
<protein>
    <recommendedName>
        <fullName evidence="2">SnoaL-like domain-containing protein</fullName>
    </recommendedName>
</protein>
<sequence>MATTNGDSGELLKRFEALQEKVDKLEGTESEVRKLHFKYGYYLDKCLYKQTVDLFANHPDTYVQFLNGRFKGKAGVKRLYIDRFSAT</sequence>
<name>A0A4U0WX49_9PEZI</name>
<comment type="caution">
    <text evidence="3">The sequence shown here is derived from an EMBL/GenBank/DDBJ whole genome shotgun (WGS) entry which is preliminary data.</text>
</comment>
<accession>A0A4U0WX49</accession>
<evidence type="ECO:0000259" key="2">
    <source>
        <dbReference type="Pfam" id="PF13577"/>
    </source>
</evidence>
<dbReference type="STRING" id="329884.A0A4U0WX49"/>
<gene>
    <name evidence="3" type="ORF">B0A55_09345</name>
</gene>
<dbReference type="InterPro" id="IPR037401">
    <property type="entry name" value="SnoaL-like"/>
</dbReference>
<feature type="non-terminal residue" evidence="3">
    <location>
        <position position="87"/>
    </location>
</feature>
<dbReference type="Proteomes" id="UP000309340">
    <property type="component" value="Unassembled WGS sequence"/>
</dbReference>
<evidence type="ECO:0000313" key="3">
    <source>
        <dbReference type="EMBL" id="TKA68342.1"/>
    </source>
</evidence>
<dbReference type="Pfam" id="PF13577">
    <property type="entry name" value="SnoaL_4"/>
    <property type="match status" value="1"/>
</dbReference>
<dbReference type="OrthoDB" id="5175824at2759"/>
<evidence type="ECO:0000313" key="4">
    <source>
        <dbReference type="Proteomes" id="UP000309340"/>
    </source>
</evidence>
<evidence type="ECO:0000256" key="1">
    <source>
        <dbReference type="SAM" id="Coils"/>
    </source>
</evidence>
<proteinExistence type="predicted"/>
<dbReference type="AlphaFoldDB" id="A0A4U0WX49"/>
<dbReference type="EMBL" id="NAJQ01000515">
    <property type="protein sequence ID" value="TKA68342.1"/>
    <property type="molecule type" value="Genomic_DNA"/>
</dbReference>